<keyword evidence="4" id="KW-0411">Iron-sulfur</keyword>
<dbReference type="GO" id="GO:0051536">
    <property type="term" value="F:iron-sulfur cluster binding"/>
    <property type="evidence" value="ECO:0007669"/>
    <property type="project" value="UniProtKB-KW"/>
</dbReference>
<keyword evidence="3" id="KW-0408">Iron</keyword>
<evidence type="ECO:0000313" key="6">
    <source>
        <dbReference type="EMBL" id="MCT7359583.1"/>
    </source>
</evidence>
<reference evidence="6" key="1">
    <citation type="journal article" date="2022" name="Front. Microbiol.">
        <title>Genome-based taxonomic rearrangement of Oceanobacter-related bacteria including the description of Thalassolituus hydrocarbonoclasticus sp. nov. and Thalassolituus pacificus sp. nov. and emended description of the genus Thalassolituus.</title>
        <authorList>
            <person name="Dong C."/>
            <person name="Wei L."/>
            <person name="Wang J."/>
            <person name="Lai Q."/>
            <person name="Huang Z."/>
            <person name="Shao Z."/>
        </authorList>
    </citation>
    <scope>NUCLEOTIDE SEQUENCE</scope>
    <source>
        <strain evidence="6">59MF3M-4</strain>
    </source>
</reference>
<dbReference type="AlphaFoldDB" id="A0A9X3AT13"/>
<dbReference type="InterPro" id="IPR009010">
    <property type="entry name" value="Asp_de-COase-like_dom_sf"/>
</dbReference>
<evidence type="ECO:0000256" key="2">
    <source>
        <dbReference type="ARBA" id="ARBA00022723"/>
    </source>
</evidence>
<dbReference type="Pfam" id="PF01568">
    <property type="entry name" value="Molydop_binding"/>
    <property type="match status" value="1"/>
</dbReference>
<dbReference type="GO" id="GO:0046872">
    <property type="term" value="F:metal ion binding"/>
    <property type="evidence" value="ECO:0007669"/>
    <property type="project" value="UniProtKB-KW"/>
</dbReference>
<sequence length="711" mass="77962">MTIQTHKRTCSLCEATCGIEIEFNSATEEILSIKGDKSDPFSRGYICPKATALQDLQNDPDRLRTPLKKTASGWQEISWPQALNEAAEGFRRIQAEHGRDAVGSYLGNPNVHNYGNMIFGPLLLKQLGSKNKFSATSVDQLPHHMASLHMFGHQLQIPVPDIDRTDFLIVMGGNPLASNGSLMTAPDIKNRLKAIRERGGKILVIDPRRSETAGVADEHWFIRPGQDVLLLLSLLYVFIHELSAQLPALPEYIDSADLAGLCAAYAPENTAARSGIEAAQVRALAAQWLQAKSAVCYGRMGVSVQQYGGLCQWLINVLNIVSGNFDRTGGAMFTSPAVDIVGITAAQGGRGHFDRYRSRVRNLPEFGGELPVAVLAEEILTPGKGQIRAMLTVAGNPLLSTPNTRQLERAFESLDFMVSVDYFLNETSRHADLILPPCGPLERDHYDVIFNALAVRNVAKYSTALFKPKAGVLQDWQILLQLTKRLNRGDLKKRLTNRLTWAVMGWLKPEGVLNKMLKSGKTGLDLNALKKQPEGIDLGALQPVMPKRLFTRDKRLNLTPDVYLNALAQVASELQQPLTADGEFLLIGRRHIRSNNSWLHNSKRLVKGKSRCTLMLNPVDAERLGIADGVSVRVRSRVAELEVVAEVTDELMPGVVSIPHGWGHNVPGIRLTQAQEVAGVNTNDLTDDQLLDGLTGNAALNGVPVQLQAIA</sequence>
<dbReference type="InterPro" id="IPR006963">
    <property type="entry name" value="Mopterin_OxRdtase_4Fe-4S_dom"/>
</dbReference>
<dbReference type="SUPFAM" id="SSF50692">
    <property type="entry name" value="ADC-like"/>
    <property type="match status" value="1"/>
</dbReference>
<evidence type="ECO:0000259" key="5">
    <source>
        <dbReference type="PROSITE" id="PS51669"/>
    </source>
</evidence>
<evidence type="ECO:0000256" key="1">
    <source>
        <dbReference type="ARBA" id="ARBA00010312"/>
    </source>
</evidence>
<dbReference type="Gene3D" id="3.40.50.740">
    <property type="match status" value="1"/>
</dbReference>
<dbReference type="RefSeq" id="WP_260976449.1">
    <property type="nucleotide sequence ID" value="NZ_JAOANI010000019.1"/>
</dbReference>
<keyword evidence="2" id="KW-0479">Metal-binding</keyword>
<dbReference type="InterPro" id="IPR006656">
    <property type="entry name" value="Mopterin_OxRdtase"/>
</dbReference>
<dbReference type="PANTHER" id="PTHR43742:SF2">
    <property type="entry name" value="ASSIMILATORY NITRATE REDUCTASE CATALYTIC SUBUNIT"/>
    <property type="match status" value="1"/>
</dbReference>
<dbReference type="EMBL" id="JAOANI010000019">
    <property type="protein sequence ID" value="MCT7359583.1"/>
    <property type="molecule type" value="Genomic_DNA"/>
</dbReference>
<comment type="caution">
    <text evidence="6">The sequence shown here is derived from an EMBL/GenBank/DDBJ whole genome shotgun (WGS) entry which is preliminary data.</text>
</comment>
<dbReference type="InterPro" id="IPR006657">
    <property type="entry name" value="MoPterin_dinucl-bd_dom"/>
</dbReference>
<dbReference type="PROSITE" id="PS51669">
    <property type="entry name" value="4FE4S_MOW_BIS_MGD"/>
    <property type="match status" value="1"/>
</dbReference>
<dbReference type="InterPro" id="IPR050612">
    <property type="entry name" value="Prok_Mopterin_Oxidored"/>
</dbReference>
<dbReference type="SMART" id="SM00926">
    <property type="entry name" value="Molybdop_Fe4S4"/>
    <property type="match status" value="1"/>
</dbReference>
<dbReference type="Pfam" id="PF04879">
    <property type="entry name" value="Molybdop_Fe4S4"/>
    <property type="match status" value="1"/>
</dbReference>
<comment type="similarity">
    <text evidence="1">Belongs to the prokaryotic molybdopterin-containing oxidoreductase family.</text>
</comment>
<gene>
    <name evidence="6" type="ORF">NYR02_11155</name>
</gene>
<dbReference type="Gene3D" id="2.40.40.20">
    <property type="match status" value="1"/>
</dbReference>
<dbReference type="SUPFAM" id="SSF53706">
    <property type="entry name" value="Formate dehydrogenase/DMSO reductase, domains 1-3"/>
    <property type="match status" value="1"/>
</dbReference>
<evidence type="ECO:0000256" key="4">
    <source>
        <dbReference type="ARBA" id="ARBA00023014"/>
    </source>
</evidence>
<dbReference type="Gene3D" id="3.40.228.10">
    <property type="entry name" value="Dimethylsulfoxide Reductase, domain 2"/>
    <property type="match status" value="1"/>
</dbReference>
<proteinExistence type="inferred from homology"/>
<evidence type="ECO:0000256" key="3">
    <source>
        <dbReference type="ARBA" id="ARBA00023004"/>
    </source>
</evidence>
<feature type="domain" description="4Fe-4S Mo/W bis-MGD-type" evidence="5">
    <location>
        <begin position="3"/>
        <end position="61"/>
    </location>
</feature>
<dbReference type="CDD" id="cd02782">
    <property type="entry name" value="MopB_CT_1"/>
    <property type="match status" value="1"/>
</dbReference>
<protein>
    <submittedName>
        <fullName evidence="6">Molybdopterin oxidoreductase family protein</fullName>
    </submittedName>
</protein>
<dbReference type="Gene3D" id="2.20.25.90">
    <property type="entry name" value="ADC-like domains"/>
    <property type="match status" value="1"/>
</dbReference>
<dbReference type="GO" id="GO:0043546">
    <property type="term" value="F:molybdopterin cofactor binding"/>
    <property type="evidence" value="ECO:0007669"/>
    <property type="project" value="InterPro"/>
</dbReference>
<dbReference type="PANTHER" id="PTHR43742">
    <property type="entry name" value="TRIMETHYLAMINE-N-OXIDE REDUCTASE"/>
    <property type="match status" value="1"/>
</dbReference>
<dbReference type="GO" id="GO:0016491">
    <property type="term" value="F:oxidoreductase activity"/>
    <property type="evidence" value="ECO:0007669"/>
    <property type="project" value="InterPro"/>
</dbReference>
<reference evidence="6" key="2">
    <citation type="submission" date="2022-08" db="EMBL/GenBank/DDBJ databases">
        <authorList>
            <person name="Dong C."/>
        </authorList>
    </citation>
    <scope>NUCLEOTIDE SEQUENCE</scope>
    <source>
        <strain evidence="6">59MF3M-4</strain>
    </source>
</reference>
<dbReference type="Proteomes" id="UP001147830">
    <property type="component" value="Unassembled WGS sequence"/>
</dbReference>
<name>A0A9X3AT13_9GAMM</name>
<dbReference type="Pfam" id="PF00384">
    <property type="entry name" value="Molybdopterin"/>
    <property type="match status" value="1"/>
</dbReference>
<evidence type="ECO:0000313" key="7">
    <source>
        <dbReference type="Proteomes" id="UP001147830"/>
    </source>
</evidence>
<accession>A0A9X3AT13</accession>
<keyword evidence="7" id="KW-1185">Reference proteome</keyword>
<organism evidence="6 7">
    <name type="scientific">Thalassolituus pacificus</name>
    <dbReference type="NCBI Taxonomy" id="2975440"/>
    <lineage>
        <taxon>Bacteria</taxon>
        <taxon>Pseudomonadati</taxon>
        <taxon>Pseudomonadota</taxon>
        <taxon>Gammaproteobacteria</taxon>
        <taxon>Oceanospirillales</taxon>
        <taxon>Oceanospirillaceae</taxon>
        <taxon>Thalassolituus</taxon>
    </lineage>
</organism>